<evidence type="ECO:0000313" key="2">
    <source>
        <dbReference type="EMBL" id="GLC90065.1"/>
    </source>
</evidence>
<keyword evidence="1" id="KW-0812">Transmembrane</keyword>
<feature type="transmembrane region" description="Helical" evidence="1">
    <location>
        <begin position="12"/>
        <end position="32"/>
    </location>
</feature>
<keyword evidence="1" id="KW-1133">Transmembrane helix</keyword>
<dbReference type="Proteomes" id="UP001065593">
    <property type="component" value="Unassembled WGS sequence"/>
</dbReference>
<gene>
    <name evidence="2" type="ORF">LYSBPC_31920</name>
</gene>
<accession>A0ABQ5NPA8</accession>
<protein>
    <submittedName>
        <fullName evidence="2">Uncharacterized protein</fullName>
    </submittedName>
</protein>
<proteinExistence type="predicted"/>
<evidence type="ECO:0000313" key="3">
    <source>
        <dbReference type="Proteomes" id="UP001065593"/>
    </source>
</evidence>
<keyword evidence="3" id="KW-1185">Reference proteome</keyword>
<feature type="transmembrane region" description="Helical" evidence="1">
    <location>
        <begin position="113"/>
        <end position="136"/>
    </location>
</feature>
<organism evidence="2 3">
    <name type="scientific">Lysinibacillus piscis</name>
    <dbReference type="NCBI Taxonomy" id="2518931"/>
    <lineage>
        <taxon>Bacteria</taxon>
        <taxon>Bacillati</taxon>
        <taxon>Bacillota</taxon>
        <taxon>Bacilli</taxon>
        <taxon>Bacillales</taxon>
        <taxon>Bacillaceae</taxon>
        <taxon>Lysinibacillus</taxon>
    </lineage>
</organism>
<evidence type="ECO:0000256" key="1">
    <source>
        <dbReference type="SAM" id="Phobius"/>
    </source>
</evidence>
<sequence>MDILSNETINIILPMLVVILTLLIKLIVNHNFTWIGLGKEMIMLPGDISILSISFITSAILVISNKYDNGLLLNAIVCLLLFFCATLIAFALSKKAFDIYCLDNKKVTEWVSLCGLILCSYIISIVIIYIATIFLLTGVKLND</sequence>
<comment type="caution">
    <text evidence="2">The sequence shown here is derived from an EMBL/GenBank/DDBJ whole genome shotgun (WGS) entry which is preliminary data.</text>
</comment>
<feature type="transmembrane region" description="Helical" evidence="1">
    <location>
        <begin position="44"/>
        <end position="64"/>
    </location>
</feature>
<name>A0ABQ5NPA8_9BACI</name>
<feature type="transmembrane region" description="Helical" evidence="1">
    <location>
        <begin position="70"/>
        <end position="92"/>
    </location>
</feature>
<reference evidence="2" key="1">
    <citation type="submission" date="2022-08" db="EMBL/GenBank/DDBJ databases">
        <title>Draft genome sequence of Lysinibacillus sp. strain KH24.</title>
        <authorList>
            <person name="Kanbe H."/>
            <person name="Itoh H."/>
        </authorList>
    </citation>
    <scope>NUCLEOTIDE SEQUENCE</scope>
    <source>
        <strain evidence="2">KH24</strain>
    </source>
</reference>
<keyword evidence="1" id="KW-0472">Membrane</keyword>
<dbReference type="EMBL" id="BRZA01000005">
    <property type="protein sequence ID" value="GLC90065.1"/>
    <property type="molecule type" value="Genomic_DNA"/>
</dbReference>